<reference evidence="3 4" key="1">
    <citation type="submission" date="2020-04" db="EMBL/GenBank/DDBJ databases">
        <authorList>
            <person name="Klaysubun C."/>
            <person name="Duangmal K."/>
            <person name="Lipun K."/>
        </authorList>
    </citation>
    <scope>NUCLEOTIDE SEQUENCE [LARGE SCALE GENOMIC DNA]</scope>
    <source>
        <strain evidence="3 4">K10HN5</strain>
    </source>
</reference>
<feature type="domain" description="DAGKc" evidence="2">
    <location>
        <begin position="167"/>
        <end position="296"/>
    </location>
</feature>
<dbReference type="Gene3D" id="3.40.50.10330">
    <property type="entry name" value="Probable inorganic polyphosphate/atp-NAD kinase, domain 1"/>
    <property type="match status" value="1"/>
</dbReference>
<dbReference type="EMBL" id="JAAXLA010000003">
    <property type="protein sequence ID" value="NMH96224.1"/>
    <property type="molecule type" value="Genomic_DNA"/>
</dbReference>
<dbReference type="Pfam" id="PF00781">
    <property type="entry name" value="DAGK_cat"/>
    <property type="match status" value="1"/>
</dbReference>
<evidence type="ECO:0000313" key="4">
    <source>
        <dbReference type="Proteomes" id="UP000820669"/>
    </source>
</evidence>
<feature type="transmembrane region" description="Helical" evidence="1">
    <location>
        <begin position="105"/>
        <end position="123"/>
    </location>
</feature>
<keyword evidence="1" id="KW-1133">Transmembrane helix</keyword>
<evidence type="ECO:0000313" key="3">
    <source>
        <dbReference type="EMBL" id="NMH96224.1"/>
    </source>
</evidence>
<keyword evidence="3" id="KW-0418">Kinase</keyword>
<dbReference type="InterPro" id="IPR016064">
    <property type="entry name" value="NAD/diacylglycerol_kinase_sf"/>
</dbReference>
<dbReference type="SUPFAM" id="SSF111331">
    <property type="entry name" value="NAD kinase/diacylglycerol kinase-like"/>
    <property type="match status" value="1"/>
</dbReference>
<organism evidence="3 4">
    <name type="scientific">Pseudonocardia acidicola</name>
    <dbReference type="NCBI Taxonomy" id="2724939"/>
    <lineage>
        <taxon>Bacteria</taxon>
        <taxon>Bacillati</taxon>
        <taxon>Actinomycetota</taxon>
        <taxon>Actinomycetes</taxon>
        <taxon>Pseudonocardiales</taxon>
        <taxon>Pseudonocardiaceae</taxon>
        <taxon>Pseudonocardia</taxon>
    </lineage>
</organism>
<feature type="transmembrane region" description="Helical" evidence="1">
    <location>
        <begin position="53"/>
        <end position="72"/>
    </location>
</feature>
<dbReference type="GO" id="GO:0016301">
    <property type="term" value="F:kinase activity"/>
    <property type="evidence" value="ECO:0007669"/>
    <property type="project" value="UniProtKB-KW"/>
</dbReference>
<evidence type="ECO:0000259" key="2">
    <source>
        <dbReference type="PROSITE" id="PS50146"/>
    </source>
</evidence>
<dbReference type="InterPro" id="IPR001206">
    <property type="entry name" value="Diacylglycerol_kinase_cat_dom"/>
</dbReference>
<dbReference type="Gene3D" id="2.60.200.40">
    <property type="match status" value="1"/>
</dbReference>
<feature type="transmembrane region" description="Helical" evidence="1">
    <location>
        <begin position="78"/>
        <end position="98"/>
    </location>
</feature>
<dbReference type="PROSITE" id="PS50146">
    <property type="entry name" value="DAGK"/>
    <property type="match status" value="1"/>
</dbReference>
<proteinExistence type="predicted"/>
<evidence type="ECO:0000256" key="1">
    <source>
        <dbReference type="SAM" id="Phobius"/>
    </source>
</evidence>
<comment type="caution">
    <text evidence="3">The sequence shown here is derived from an EMBL/GenBank/DDBJ whole genome shotgun (WGS) entry which is preliminary data.</text>
</comment>
<keyword evidence="3" id="KW-0808">Transferase</keyword>
<accession>A0ABX1S5N3</accession>
<keyword evidence="4" id="KW-1185">Reference proteome</keyword>
<dbReference type="Proteomes" id="UP000820669">
    <property type="component" value="Unassembled WGS sequence"/>
</dbReference>
<keyword evidence="1" id="KW-0812">Transmembrane</keyword>
<keyword evidence="1" id="KW-0472">Membrane</keyword>
<name>A0ABX1S5N3_9PSEU</name>
<protein>
    <submittedName>
        <fullName evidence="3">Diacylglycerol kinase</fullName>
    </submittedName>
</protein>
<dbReference type="InterPro" id="IPR017438">
    <property type="entry name" value="ATP-NAD_kinase_N"/>
</dbReference>
<sequence length="488" mass="50359">MRPGRSGARFAVRHRVVGVEVDTGVAGSRRRRTAVTTRTQPSRPAEVTPAQRWLARLAFVAAFAAIAVLIAGAGLRSIALVVLGVVGIAVALAATWSFLAHRGALRWLSAVVAVAAPLVVLGLDVWAGLLWVVVASLALAGVAGAAGRAALSRDRPARPGPVEYPAAPVRHPFFVMNPRSGGGKVKTFGLDEKAAALGAEVALLEGPGVVDVVELARDAVARGADLLGVAGGDGTQALVAGVAAEHGVPFVVLSAGTRNHFALDLGLDRDDPPTGLGALTDGVELHVDLGVINDRIFVNNASFGAYAEIVQSPDYRDDKVGTTLQLLPDLLTGHRGPHLTARADGRVTIEAPQAVLVSNNPYGTGDVAGLGRRGRLDQGVLGVVGITVSNAAQAAGLLRRQHTNGLVATTARQVIVDADSAEIPVGIDGESVSLPTPVHCTIRPGALRVRVPRERPGVPVAKPPMNWARLREQALPTAGPAVVHRSTG</sequence>
<gene>
    <name evidence="3" type="ORF">HF526_02630</name>
</gene>